<reference evidence="1" key="1">
    <citation type="submission" date="2020-04" db="EMBL/GenBank/DDBJ databases">
        <title>A chromosome-scale assembly and high-density genetic map of the yellow drum (Nibea albiflora) genome.</title>
        <authorList>
            <person name="Xu D."/>
            <person name="Zhang W."/>
            <person name="Chen R."/>
            <person name="Tan P."/>
            <person name="Wang L."/>
            <person name="Song H."/>
            <person name="Tian L."/>
            <person name="Zhu Q."/>
            <person name="Wang B."/>
        </authorList>
    </citation>
    <scope>NUCLEOTIDE SEQUENCE</scope>
    <source>
        <strain evidence="1">ZJHYS-2018</strain>
    </source>
</reference>
<keyword evidence="2" id="KW-1185">Reference proteome</keyword>
<evidence type="ECO:0000313" key="1">
    <source>
        <dbReference type="EMBL" id="KAG8003119.1"/>
    </source>
</evidence>
<comment type="caution">
    <text evidence="1">The sequence shown here is derived from an EMBL/GenBank/DDBJ whole genome shotgun (WGS) entry which is preliminary data.</text>
</comment>
<proteinExistence type="predicted"/>
<evidence type="ECO:0000313" key="2">
    <source>
        <dbReference type="Proteomes" id="UP000805704"/>
    </source>
</evidence>
<sequence>GIDAYKSRIKRNNETEVSENRYNLPGDAEERPPTVQQSDTQTNAPIGDREPASNQGNKLTVRTITLTVSTANNRPNEEPMDHDSHHSDDEIPTMTRRLLPRGRLRKRAIAVDDRETDLAFKTPIRPIMRREHILSEIDPVTPRNTTARNIYSTPIVRFLTPSKENMKCADTGNNVLMSPEQGVFGYGSIDLLAGDEEEDVFNAFRFIKNIPSQSQHSRPQIRDIPPKTRSTPEATLVVDLEETLMFSSLNVIDEAEYTFYTAFQDHQYKVYMILRPHVKEFLQSMAKIYELFVYTCAKKEYAEKILNILDPQRKLFRHRLYQDDCACVLGHYIKDLSSPREGSHQDGRSGQRAPHIPVPCCVTMSTSGLQATNRQNVKELDSMKESISDIINQLQDIDPTRLSFSPFLDLDTQISLAPVSDSPESSVEELHSSSHSVSGSQHSLEPPPATNQPGSSAPCHQQPRDDLPDEPRADQTVEGELDQTLSFPIITAHNLDAVVENCISSPTQASQGDIPNGTDTPRWSPEFTNLDCSVDEGRPLIGPPPESVELTVWSSEEQAETCEATAEASDGGCCCCRCCQCKCCQSGRVPAFLSVLASLLCAVGILYALYFCVPIKPPDCPDSASRLVFTLCCCVVAAIPVLLAMLVGAACQFCKGSFNLQESFPRGRAVQQLFVTASLELLLLYVLNLVVMAALLPQDQLKLVPILVAMFILGRLVYWVSLNACSSWRGFGSGLTFFPLLAMVALNLFLMYSLNLKEPLFGSQDVLYNQVTPSSWSGETSQSPSGKPDILPTDILDAQ</sequence>
<accession>A0ACB7ELL8</accession>
<dbReference type="Proteomes" id="UP000805704">
    <property type="component" value="Chromosome 4"/>
</dbReference>
<gene>
    <name evidence="1" type="primary">CTDSPL2B</name>
    <name evidence="1" type="ORF">GBF38_007485</name>
</gene>
<organism evidence="1 2">
    <name type="scientific">Nibea albiflora</name>
    <name type="common">Yellow drum</name>
    <name type="synonym">Corvina albiflora</name>
    <dbReference type="NCBI Taxonomy" id="240163"/>
    <lineage>
        <taxon>Eukaryota</taxon>
        <taxon>Metazoa</taxon>
        <taxon>Chordata</taxon>
        <taxon>Craniata</taxon>
        <taxon>Vertebrata</taxon>
        <taxon>Euteleostomi</taxon>
        <taxon>Actinopterygii</taxon>
        <taxon>Neopterygii</taxon>
        <taxon>Teleostei</taxon>
        <taxon>Neoteleostei</taxon>
        <taxon>Acanthomorphata</taxon>
        <taxon>Eupercaria</taxon>
        <taxon>Sciaenidae</taxon>
        <taxon>Nibea</taxon>
    </lineage>
</organism>
<protein>
    <submittedName>
        <fullName evidence="1">CTD small phosphatase-like protein 2-B</fullName>
    </submittedName>
</protein>
<name>A0ACB7ELL8_NIBAL</name>
<dbReference type="EMBL" id="CM024792">
    <property type="protein sequence ID" value="KAG8003119.1"/>
    <property type="molecule type" value="Genomic_DNA"/>
</dbReference>
<feature type="non-terminal residue" evidence="1">
    <location>
        <position position="1"/>
    </location>
</feature>